<evidence type="ECO:0000313" key="1">
    <source>
        <dbReference type="EMBL" id="MDM7886576.1"/>
    </source>
</evidence>
<evidence type="ECO:0000313" key="2">
    <source>
        <dbReference type="Proteomes" id="UP001237823"/>
    </source>
</evidence>
<comment type="caution">
    <text evidence="1">The sequence shown here is derived from an EMBL/GenBank/DDBJ whole genome shotgun (WGS) entry which is preliminary data.</text>
</comment>
<organism evidence="1 2">
    <name type="scientific">Curtobacterium citri</name>
    <dbReference type="NCBI Taxonomy" id="3055139"/>
    <lineage>
        <taxon>Bacteria</taxon>
        <taxon>Bacillati</taxon>
        <taxon>Actinomycetota</taxon>
        <taxon>Actinomycetes</taxon>
        <taxon>Micrococcales</taxon>
        <taxon>Microbacteriaceae</taxon>
        <taxon>Curtobacterium</taxon>
    </lineage>
</organism>
<gene>
    <name evidence="1" type="ORF">QUG92_15805</name>
</gene>
<reference evidence="1 2" key="1">
    <citation type="submission" date="2023-06" db="EMBL/GenBank/DDBJ databases">
        <authorList>
            <person name="Feng G."/>
            <person name="Li J."/>
            <person name="Zhu H."/>
        </authorList>
    </citation>
    <scope>NUCLEOTIDE SEQUENCE [LARGE SCALE GENOMIC DNA]</scope>
    <source>
        <strain evidence="1 2">RHCKG23</strain>
    </source>
</reference>
<name>A0ABT7TAI7_9MICO</name>
<dbReference type="Proteomes" id="UP001237823">
    <property type="component" value="Unassembled WGS sequence"/>
</dbReference>
<accession>A0ABT7TAI7</accession>
<keyword evidence="2" id="KW-1185">Reference proteome</keyword>
<dbReference type="RefSeq" id="WP_289459921.1">
    <property type="nucleotide sequence ID" value="NZ_JAUCML010000013.1"/>
</dbReference>
<sequence length="137" mass="15476">MARTPTPTQQRNSFSEGFALGLILNGRRSLPYNKIDIDLAVTAAFRNWPHAGAFPQIKTDLRGLDGVHAMTRVDERKQTSAFYWDQSGPELTIVSRDCTWSVEDSDDVSHAVRVVSDLVPQAGWQILAEEFLIRFER</sequence>
<protein>
    <submittedName>
        <fullName evidence="1">Uncharacterized protein</fullName>
    </submittedName>
</protein>
<proteinExistence type="predicted"/>
<dbReference type="EMBL" id="JAUCML010000013">
    <property type="protein sequence ID" value="MDM7886576.1"/>
    <property type="molecule type" value="Genomic_DNA"/>
</dbReference>